<dbReference type="EMBL" id="LXQD01000001">
    <property type="protein sequence ID" value="RCJ42654.1"/>
    <property type="molecule type" value="Genomic_DNA"/>
</dbReference>
<evidence type="ECO:0000313" key="7">
    <source>
        <dbReference type="Proteomes" id="UP000252107"/>
    </source>
</evidence>
<keyword evidence="3" id="KW-0560">Oxidoreductase</keyword>
<dbReference type="InterPro" id="IPR050703">
    <property type="entry name" value="Flavin_MAO"/>
</dbReference>
<feature type="binding site" evidence="4">
    <location>
        <begin position="33"/>
        <end position="34"/>
    </location>
    <ligand>
        <name>FAD</name>
        <dbReference type="ChEBI" id="CHEBI:57692"/>
    </ligand>
</feature>
<feature type="domain" description="Amine oxidase" evidence="5">
    <location>
        <begin position="13"/>
        <end position="416"/>
    </location>
</feature>
<proteinExistence type="inferred from homology"/>
<dbReference type="SUPFAM" id="SSF51905">
    <property type="entry name" value="FAD/NAD(P)-binding domain"/>
    <property type="match status" value="1"/>
</dbReference>
<dbReference type="PANTHER" id="PTHR43563:SF1">
    <property type="entry name" value="AMINE OXIDASE [FLAVIN-CONTAINING] B"/>
    <property type="match status" value="1"/>
</dbReference>
<dbReference type="Gene3D" id="3.50.50.60">
    <property type="entry name" value="FAD/NAD(P)-binding domain"/>
    <property type="match status" value="1"/>
</dbReference>
<comment type="similarity">
    <text evidence="2">Belongs to the flavin monoamine oxidase family.</text>
</comment>
<reference evidence="6" key="1">
    <citation type="submission" date="2016-04" db="EMBL/GenBank/DDBJ databases">
        <authorList>
            <person name="Tabuchi Yagui T.R."/>
        </authorList>
    </citation>
    <scope>NUCLEOTIDE SEQUENCE [LARGE SCALE GENOMIC DNA]</scope>
    <source>
        <strain evidence="6">NIES-26</strain>
    </source>
</reference>
<evidence type="ECO:0000256" key="3">
    <source>
        <dbReference type="ARBA" id="ARBA00023002"/>
    </source>
</evidence>
<evidence type="ECO:0000259" key="5">
    <source>
        <dbReference type="Pfam" id="PF01593"/>
    </source>
</evidence>
<keyword evidence="7" id="KW-1185">Reference proteome</keyword>
<gene>
    <name evidence="6" type="ORF">A6770_07155</name>
</gene>
<name>A0A367S3U6_9NOSO</name>
<organism evidence="6 7">
    <name type="scientific">Nostoc minutum NIES-26</name>
    <dbReference type="NCBI Taxonomy" id="1844469"/>
    <lineage>
        <taxon>Bacteria</taxon>
        <taxon>Bacillati</taxon>
        <taxon>Cyanobacteriota</taxon>
        <taxon>Cyanophyceae</taxon>
        <taxon>Nostocales</taxon>
        <taxon>Nostocaceae</taxon>
        <taxon>Nostoc</taxon>
    </lineage>
</organism>
<dbReference type="AlphaFoldDB" id="A0A367S3U6"/>
<dbReference type="GO" id="GO:0016491">
    <property type="term" value="F:oxidoreductase activity"/>
    <property type="evidence" value="ECO:0007669"/>
    <property type="project" value="UniProtKB-KW"/>
</dbReference>
<sequence>MVAHKTIVIGAGLAGLSAAYELVKAGCDVQVFEAQQRVGGRVYTAQMSGGQYGELGAEFVDENHTAVKDYIAKFDLKLDLACQFPHDLYWFIDGILCNRNSLSSTQSIALDSLYAELQTLVDRQQDPLLSLDEWLEAKAFAPFASRIAQLQAHSLFATDAELIGPGFFAYPGGDSSVNMRIRGGSSRLVDALAKYLGKRVHIGNPVRRIQQTGNTAIVNVETAKGFVEIVADSAIATIPWNVLRHISLEIPIVEAQKEAIFNLQYGSAVKTLLQYSKRFWSQPNFGIVLLEGDYQAIWEPTFAQTGTRKILSCFSGGTPSLNLAQSVRNLAEEAVRTIYPDALDTIDFVSYDWSADEWIRGAYCYFGPGDLNRFNPYLTLPAGRVLFAGEHTAPVEFRGYMEGAIRSGQRAAQQVLKLQSTEEIERSNPSR</sequence>
<dbReference type="Proteomes" id="UP000252107">
    <property type="component" value="Unassembled WGS sequence"/>
</dbReference>
<evidence type="ECO:0000256" key="1">
    <source>
        <dbReference type="ARBA" id="ARBA00001974"/>
    </source>
</evidence>
<dbReference type="PANTHER" id="PTHR43563">
    <property type="entry name" value="AMINE OXIDASE"/>
    <property type="match status" value="1"/>
</dbReference>
<comment type="caution">
    <text evidence="6">The sequence shown here is derived from an EMBL/GenBank/DDBJ whole genome shotgun (WGS) entry which is preliminary data.</text>
</comment>
<evidence type="ECO:0000256" key="4">
    <source>
        <dbReference type="PIRSR" id="PIRSR601613-1"/>
    </source>
</evidence>
<dbReference type="InterPro" id="IPR036188">
    <property type="entry name" value="FAD/NAD-bd_sf"/>
</dbReference>
<protein>
    <submittedName>
        <fullName evidence="6">Amine oxidase</fullName>
    </submittedName>
</protein>
<dbReference type="InterPro" id="IPR001613">
    <property type="entry name" value="Flavin_amine_oxidase"/>
</dbReference>
<dbReference type="InterPro" id="IPR002937">
    <property type="entry name" value="Amino_oxidase"/>
</dbReference>
<dbReference type="Pfam" id="PF01593">
    <property type="entry name" value="Amino_oxidase"/>
    <property type="match status" value="1"/>
</dbReference>
<evidence type="ECO:0000256" key="2">
    <source>
        <dbReference type="ARBA" id="ARBA00005995"/>
    </source>
</evidence>
<evidence type="ECO:0000313" key="6">
    <source>
        <dbReference type="EMBL" id="RCJ42654.1"/>
    </source>
</evidence>
<accession>A0A367S3U6</accession>
<comment type="cofactor">
    <cofactor evidence="1">
        <name>FAD</name>
        <dbReference type="ChEBI" id="CHEBI:57692"/>
    </cofactor>
</comment>
<feature type="binding site" evidence="4">
    <location>
        <position position="206"/>
    </location>
    <ligand>
        <name>FAD</name>
        <dbReference type="ChEBI" id="CHEBI:57692"/>
    </ligand>
</feature>
<dbReference type="SUPFAM" id="SSF54373">
    <property type="entry name" value="FAD-linked reductases, C-terminal domain"/>
    <property type="match status" value="1"/>
</dbReference>
<dbReference type="PRINTS" id="PR00757">
    <property type="entry name" value="AMINEOXDASEF"/>
</dbReference>